<dbReference type="AlphaFoldDB" id="A0AAE1RWV5"/>
<organism evidence="2 3">
    <name type="scientific">Anisodus tanguticus</name>
    <dbReference type="NCBI Taxonomy" id="243964"/>
    <lineage>
        <taxon>Eukaryota</taxon>
        <taxon>Viridiplantae</taxon>
        <taxon>Streptophyta</taxon>
        <taxon>Embryophyta</taxon>
        <taxon>Tracheophyta</taxon>
        <taxon>Spermatophyta</taxon>
        <taxon>Magnoliopsida</taxon>
        <taxon>eudicotyledons</taxon>
        <taxon>Gunneridae</taxon>
        <taxon>Pentapetalae</taxon>
        <taxon>asterids</taxon>
        <taxon>lamiids</taxon>
        <taxon>Solanales</taxon>
        <taxon>Solanaceae</taxon>
        <taxon>Solanoideae</taxon>
        <taxon>Hyoscyameae</taxon>
        <taxon>Anisodus</taxon>
    </lineage>
</organism>
<comment type="caution">
    <text evidence="2">The sequence shown here is derived from an EMBL/GenBank/DDBJ whole genome shotgun (WGS) entry which is preliminary data.</text>
</comment>
<evidence type="ECO:0000256" key="1">
    <source>
        <dbReference type="SAM" id="MobiDB-lite"/>
    </source>
</evidence>
<feature type="region of interest" description="Disordered" evidence="1">
    <location>
        <begin position="1"/>
        <end position="20"/>
    </location>
</feature>
<name>A0AAE1RWV5_9SOLA</name>
<keyword evidence="3" id="KW-1185">Reference proteome</keyword>
<evidence type="ECO:0000313" key="3">
    <source>
        <dbReference type="Proteomes" id="UP001291623"/>
    </source>
</evidence>
<protein>
    <submittedName>
        <fullName evidence="2">Uncharacterized protein</fullName>
    </submittedName>
</protein>
<sequence>MEGEKKRKSTVNRKVNGGDRRREVVADGSNAVFTPLPPPQPSEAEVEEFFAILRRMHVAVKYLEKSADGSRLTATETDADGVGRIVRNGGLELDLNTVPEPEINGV</sequence>
<evidence type="ECO:0000313" key="2">
    <source>
        <dbReference type="EMBL" id="KAK4359398.1"/>
    </source>
</evidence>
<dbReference type="EMBL" id="JAVYJV010000011">
    <property type="protein sequence ID" value="KAK4359398.1"/>
    <property type="molecule type" value="Genomic_DNA"/>
</dbReference>
<gene>
    <name evidence="2" type="ORF">RND71_021627</name>
</gene>
<reference evidence="2" key="1">
    <citation type="submission" date="2023-12" db="EMBL/GenBank/DDBJ databases">
        <title>Genome assembly of Anisodus tanguticus.</title>
        <authorList>
            <person name="Wang Y.-J."/>
        </authorList>
    </citation>
    <scope>NUCLEOTIDE SEQUENCE</scope>
    <source>
        <strain evidence="2">KB-2021</strain>
        <tissue evidence="2">Leaf</tissue>
    </source>
</reference>
<dbReference type="PANTHER" id="PTHR35735:SF6">
    <property type="entry name" value="NIMIN2C PROTEIN"/>
    <property type="match status" value="1"/>
</dbReference>
<dbReference type="Proteomes" id="UP001291623">
    <property type="component" value="Unassembled WGS sequence"/>
</dbReference>
<dbReference type="InterPro" id="IPR034577">
    <property type="entry name" value="NIMIN-2"/>
</dbReference>
<proteinExistence type="predicted"/>
<dbReference type="PANTHER" id="PTHR35735">
    <property type="entry name" value="PROTEIN NIM1-INTERACTING 2"/>
    <property type="match status" value="1"/>
</dbReference>
<dbReference type="GO" id="GO:0010112">
    <property type="term" value="P:regulation of systemic acquired resistance"/>
    <property type="evidence" value="ECO:0007669"/>
    <property type="project" value="InterPro"/>
</dbReference>
<accession>A0AAE1RWV5</accession>
<feature type="compositionally biased region" description="Basic residues" evidence="1">
    <location>
        <begin position="1"/>
        <end position="11"/>
    </location>
</feature>